<dbReference type="InterPro" id="IPR035513">
    <property type="entry name" value="Invertase/methylesterase_inhib"/>
</dbReference>
<keyword evidence="2" id="KW-1185">Reference proteome</keyword>
<dbReference type="SUPFAM" id="SSF101148">
    <property type="entry name" value="Plant invertase/pectin methylesterase inhibitor"/>
    <property type="match status" value="1"/>
</dbReference>
<comment type="caution">
    <text evidence="1">The sequence shown here is derived from an EMBL/GenBank/DDBJ whole genome shotgun (WGS) entry which is preliminary data.</text>
</comment>
<organism evidence="1 2">
    <name type="scientific">Taxus chinensis</name>
    <name type="common">Chinese yew</name>
    <name type="synonym">Taxus wallichiana var. chinensis</name>
    <dbReference type="NCBI Taxonomy" id="29808"/>
    <lineage>
        <taxon>Eukaryota</taxon>
        <taxon>Viridiplantae</taxon>
        <taxon>Streptophyta</taxon>
        <taxon>Embryophyta</taxon>
        <taxon>Tracheophyta</taxon>
        <taxon>Spermatophyta</taxon>
        <taxon>Pinopsida</taxon>
        <taxon>Pinidae</taxon>
        <taxon>Conifers II</taxon>
        <taxon>Cupressales</taxon>
        <taxon>Taxaceae</taxon>
        <taxon>Taxus</taxon>
    </lineage>
</organism>
<proteinExistence type="predicted"/>
<reference evidence="1 2" key="1">
    <citation type="journal article" date="2021" name="Nat. Plants">
        <title>The Taxus genome provides insights into paclitaxel biosynthesis.</title>
        <authorList>
            <person name="Xiong X."/>
            <person name="Gou J."/>
            <person name="Liao Q."/>
            <person name="Li Y."/>
            <person name="Zhou Q."/>
            <person name="Bi G."/>
            <person name="Li C."/>
            <person name="Du R."/>
            <person name="Wang X."/>
            <person name="Sun T."/>
            <person name="Guo L."/>
            <person name="Liang H."/>
            <person name="Lu P."/>
            <person name="Wu Y."/>
            <person name="Zhang Z."/>
            <person name="Ro D.K."/>
            <person name="Shang Y."/>
            <person name="Huang S."/>
            <person name="Yan J."/>
        </authorList>
    </citation>
    <scope>NUCLEOTIDE SEQUENCE [LARGE SCALE GENOMIC DNA]</scope>
    <source>
        <strain evidence="1">Ta-2019</strain>
    </source>
</reference>
<gene>
    <name evidence="1" type="ORF">KI387_030431</name>
</gene>
<dbReference type="EMBL" id="JAHRHJ020000010">
    <property type="protein sequence ID" value="KAH9298749.1"/>
    <property type="molecule type" value="Genomic_DNA"/>
</dbReference>
<dbReference type="Proteomes" id="UP000824469">
    <property type="component" value="Unassembled WGS sequence"/>
</dbReference>
<accession>A0AA38FAP0</accession>
<protein>
    <submittedName>
        <fullName evidence="1">Uncharacterized protein</fullName>
    </submittedName>
</protein>
<dbReference type="AlphaFoldDB" id="A0AA38FAP0"/>
<dbReference type="Gene3D" id="1.20.140.40">
    <property type="entry name" value="Invertase/pectin methylesterase inhibitor family protein"/>
    <property type="match status" value="1"/>
</dbReference>
<feature type="non-terminal residue" evidence="1">
    <location>
        <position position="1"/>
    </location>
</feature>
<evidence type="ECO:0000313" key="2">
    <source>
        <dbReference type="Proteomes" id="UP000824469"/>
    </source>
</evidence>
<evidence type="ECO:0000313" key="1">
    <source>
        <dbReference type="EMBL" id="KAH9298749.1"/>
    </source>
</evidence>
<sequence length="156" mass="17359">MMFFFPAYAYSAGNLKRNGNIRAREDAWNAVKMSLDGAHDLSVYIVELNKTERSASRALKECVGLLKDAESLLYRSVAGLYYSKINGAKEYLWGAGIAVAQCQDALVDAVLFLPDPKPWDPSNRLYDLVQPKAYRVTKLITDAVAAVDKISQPRKP</sequence>
<name>A0AA38FAP0_TAXCH</name>